<reference evidence="2" key="2">
    <citation type="submission" date="2021-03" db="UniProtKB">
        <authorList>
            <consortium name="EnsemblPlants"/>
        </authorList>
    </citation>
    <scope>IDENTIFICATION</scope>
</reference>
<dbReference type="EnsemblPlants" id="evm.model.07.1231">
    <property type="protein sequence ID" value="cds.evm.model.07.1231"/>
    <property type="gene ID" value="evm.TU.07.1231"/>
</dbReference>
<evidence type="ECO:0000256" key="1">
    <source>
        <dbReference type="SAM" id="Coils"/>
    </source>
</evidence>
<evidence type="ECO:0008006" key="4">
    <source>
        <dbReference type="Google" id="ProtNLM"/>
    </source>
</evidence>
<protein>
    <recommendedName>
        <fullName evidence="4">Reverse transcriptase</fullName>
    </recommendedName>
</protein>
<feature type="coiled-coil region" evidence="1">
    <location>
        <begin position="117"/>
        <end position="144"/>
    </location>
</feature>
<reference evidence="2" key="1">
    <citation type="submission" date="2018-11" db="EMBL/GenBank/DDBJ databases">
        <authorList>
            <person name="Grassa J C."/>
        </authorList>
    </citation>
    <scope>NUCLEOTIDE SEQUENCE [LARGE SCALE GENOMIC DNA]</scope>
</reference>
<dbReference type="PANTHER" id="PTHR33710">
    <property type="entry name" value="BNAC02G09200D PROTEIN"/>
    <property type="match status" value="1"/>
</dbReference>
<keyword evidence="3" id="KW-1185">Reference proteome</keyword>
<dbReference type="EMBL" id="UZAU01000656">
    <property type="status" value="NOT_ANNOTATED_CDS"/>
    <property type="molecule type" value="Genomic_DNA"/>
</dbReference>
<dbReference type="Proteomes" id="UP000596661">
    <property type="component" value="Chromosome 7"/>
</dbReference>
<evidence type="ECO:0000313" key="3">
    <source>
        <dbReference type="Proteomes" id="UP000596661"/>
    </source>
</evidence>
<evidence type="ECO:0000313" key="2">
    <source>
        <dbReference type="EnsemblPlants" id="cds.evm.model.07.1231"/>
    </source>
</evidence>
<sequence>MEEFRNVLEFCNLNELPFNGDPFTWIKGRHQVETIKERLDWCFTNDLWITKFQPLSTSHVDFYSSDHRAIVVEILPLNVHQEKPVRKTRFRFEKMWLKEEEAVVLIRENWPAMKKDISKLQKTVAQLNNIVDRTQASVTQLQQSEAILDELLAHEEEYWHQRSRVDWLQCGDQNTKFFHAKASSRKANNSIKSQKNELSLTVTGKEDLTQVICSYYDQLFASESVHSDSLQFVLNAIPPTINMTMNQSLVAPFSSAEVFAALQSMSPDESPGSDGMSAMEAKGHLKGLCLTRSAPSASHLLFADDSLLFCQATEQSALAIKRSLETYHKASGQLLNNDKSVMSFSPYTSIASQNYFAQTLQMPITDCHERYLGLPSYSGRDK</sequence>
<dbReference type="AlphaFoldDB" id="A0A803Q1V1"/>
<proteinExistence type="predicted"/>
<dbReference type="InterPro" id="IPR036691">
    <property type="entry name" value="Endo/exonu/phosph_ase_sf"/>
</dbReference>
<name>A0A803Q1V1_CANSA</name>
<dbReference type="PANTHER" id="PTHR33710:SF71">
    <property type="entry name" value="ENDONUCLEASE_EXONUCLEASE_PHOSPHATASE DOMAIN-CONTAINING PROTEIN"/>
    <property type="match status" value="1"/>
</dbReference>
<dbReference type="SUPFAM" id="SSF56219">
    <property type="entry name" value="DNase I-like"/>
    <property type="match status" value="1"/>
</dbReference>
<organism evidence="2 3">
    <name type="scientific">Cannabis sativa</name>
    <name type="common">Hemp</name>
    <name type="synonym">Marijuana</name>
    <dbReference type="NCBI Taxonomy" id="3483"/>
    <lineage>
        <taxon>Eukaryota</taxon>
        <taxon>Viridiplantae</taxon>
        <taxon>Streptophyta</taxon>
        <taxon>Embryophyta</taxon>
        <taxon>Tracheophyta</taxon>
        <taxon>Spermatophyta</taxon>
        <taxon>Magnoliopsida</taxon>
        <taxon>eudicotyledons</taxon>
        <taxon>Gunneridae</taxon>
        <taxon>Pentapetalae</taxon>
        <taxon>rosids</taxon>
        <taxon>fabids</taxon>
        <taxon>Rosales</taxon>
        <taxon>Cannabaceae</taxon>
        <taxon>Cannabis</taxon>
    </lineage>
</organism>
<accession>A0A803Q1V1</accession>
<keyword evidence="1" id="KW-0175">Coiled coil</keyword>
<dbReference type="Gramene" id="evm.model.07.1231">
    <property type="protein sequence ID" value="cds.evm.model.07.1231"/>
    <property type="gene ID" value="evm.TU.07.1231"/>
</dbReference>